<dbReference type="InterPro" id="IPR037523">
    <property type="entry name" value="VOC_core"/>
</dbReference>
<comment type="caution">
    <text evidence="2">The sequence shown here is derived from an EMBL/GenBank/DDBJ whole genome shotgun (WGS) entry which is preliminary data.</text>
</comment>
<accession>A0ABT9B5G1</accession>
<dbReference type="Proteomes" id="UP001176429">
    <property type="component" value="Unassembled WGS sequence"/>
</dbReference>
<dbReference type="Pfam" id="PF00903">
    <property type="entry name" value="Glyoxalase"/>
    <property type="match status" value="1"/>
</dbReference>
<dbReference type="InterPro" id="IPR004360">
    <property type="entry name" value="Glyas_Fos-R_dOase_dom"/>
</dbReference>
<name>A0ABT9B5G1_9BACT</name>
<keyword evidence="3" id="KW-1185">Reference proteome</keyword>
<organism evidence="2 3">
    <name type="scientific">Hymenobacter aranciens</name>
    <dbReference type="NCBI Taxonomy" id="3063996"/>
    <lineage>
        <taxon>Bacteria</taxon>
        <taxon>Pseudomonadati</taxon>
        <taxon>Bacteroidota</taxon>
        <taxon>Cytophagia</taxon>
        <taxon>Cytophagales</taxon>
        <taxon>Hymenobacteraceae</taxon>
        <taxon>Hymenobacter</taxon>
    </lineage>
</organism>
<dbReference type="InterPro" id="IPR029068">
    <property type="entry name" value="Glyas_Bleomycin-R_OHBP_Dase"/>
</dbReference>
<reference evidence="2" key="1">
    <citation type="submission" date="2023-07" db="EMBL/GenBank/DDBJ databases">
        <authorList>
            <person name="Kim M.K."/>
        </authorList>
    </citation>
    <scope>NUCLEOTIDE SEQUENCE</scope>
    <source>
        <strain evidence="2">ASUV-10-1</strain>
    </source>
</reference>
<dbReference type="SUPFAM" id="SSF54593">
    <property type="entry name" value="Glyoxalase/Bleomycin resistance protein/Dihydroxybiphenyl dioxygenase"/>
    <property type="match status" value="1"/>
</dbReference>
<gene>
    <name evidence="2" type="ORF">Q5H93_02040</name>
</gene>
<proteinExistence type="predicted"/>
<dbReference type="EMBL" id="JAUQSY010000001">
    <property type="protein sequence ID" value="MDO7873495.1"/>
    <property type="molecule type" value="Genomic_DNA"/>
</dbReference>
<evidence type="ECO:0000259" key="1">
    <source>
        <dbReference type="PROSITE" id="PS51819"/>
    </source>
</evidence>
<evidence type="ECO:0000313" key="3">
    <source>
        <dbReference type="Proteomes" id="UP001176429"/>
    </source>
</evidence>
<dbReference type="Gene3D" id="3.10.180.10">
    <property type="entry name" value="2,3-Dihydroxybiphenyl 1,2-Dioxygenase, domain 1"/>
    <property type="match status" value="1"/>
</dbReference>
<evidence type="ECO:0000313" key="2">
    <source>
        <dbReference type="EMBL" id="MDO7873495.1"/>
    </source>
</evidence>
<dbReference type="RefSeq" id="WP_305004810.1">
    <property type="nucleotide sequence ID" value="NZ_JAUQSY010000001.1"/>
</dbReference>
<protein>
    <submittedName>
        <fullName evidence="2">VOC family protein</fullName>
    </submittedName>
</protein>
<feature type="domain" description="VOC" evidence="1">
    <location>
        <begin position="4"/>
        <end position="113"/>
    </location>
</feature>
<sequence>MFQGLRTVIYTAPALAEATAWYTKVLGQPPYFEEPFYVGFNVGGYELGLDPKAVATGPGGACVYWGVDDADEAYDRLIVLGAEANDAVEDVGGGIRVGTVLDPFGNVLGIIENPHFKLPQ</sequence>
<dbReference type="PROSITE" id="PS51819">
    <property type="entry name" value="VOC"/>
    <property type="match status" value="1"/>
</dbReference>